<protein>
    <submittedName>
        <fullName evidence="1">Uncharacterized protein</fullName>
    </submittedName>
</protein>
<name>A0A2L1IW99_9CAUD</name>
<gene>
    <name evidence="1" type="ORF">SEA_BING_20</name>
</gene>
<sequence>MAYAQTLIDNFDDATLDLAKWTETQGPGTTESGGTLNLACVADYPRVEGDILFDLSTGILAAKLSVSGTRAEGCEFYIGAHDVAGNHISALGAPNGSYITFQPGGLATFSDEVITDETVGVGWDWVPGTWWGVGNMGSDNVVKMYNSADGQTWNEMARCTVGGTFDKTSVGMVFMAGVWNATTPDLVANFDDASYWAEETQTFVTRKVRWGNKWVPATPKVRIGGEWVPAAPKPRIGGAWDPMI</sequence>
<evidence type="ECO:0000313" key="2">
    <source>
        <dbReference type="Proteomes" id="UP000241360"/>
    </source>
</evidence>
<reference evidence="2" key="1">
    <citation type="submission" date="2018-01" db="EMBL/GenBank/DDBJ databases">
        <authorList>
            <person name="Wardenburg K.E."/>
            <person name="Rana S."/>
            <person name="Felix E."/>
            <person name="Puentes R.J."/>
            <person name="Shaffer C.D."/>
            <person name="Weston-Hafer K.A."/>
            <person name="Russell D.A."/>
            <person name="Pope W.H."/>
            <person name="Jacobs-Sera D."/>
            <person name="Hendrix R.W."/>
            <person name="Hatfull G.F."/>
        </authorList>
    </citation>
    <scope>NUCLEOTIDE SEQUENCE [LARGE SCALE GENOMIC DNA]</scope>
</reference>
<keyword evidence="2" id="KW-1185">Reference proteome</keyword>
<dbReference type="Proteomes" id="UP000241360">
    <property type="component" value="Segment"/>
</dbReference>
<evidence type="ECO:0000313" key="1">
    <source>
        <dbReference type="EMBL" id="AVD99442.1"/>
    </source>
</evidence>
<organism evidence="1 2">
    <name type="scientific">Streptomyces phage Bing</name>
    <dbReference type="NCBI Taxonomy" id="2079427"/>
    <lineage>
        <taxon>Viruses</taxon>
        <taxon>Duplodnaviria</taxon>
        <taxon>Heunggongvirae</taxon>
        <taxon>Uroviricota</taxon>
        <taxon>Caudoviricetes</taxon>
        <taxon>Bingvirus</taxon>
        <taxon>Bingvirus bing</taxon>
    </lineage>
</organism>
<dbReference type="EMBL" id="MG757154">
    <property type="protein sequence ID" value="AVD99442.1"/>
    <property type="molecule type" value="Genomic_DNA"/>
</dbReference>
<dbReference type="OrthoDB" id="12464at10239"/>
<accession>A0A2L1IW99</accession>
<proteinExistence type="predicted"/>